<proteinExistence type="predicted"/>
<keyword evidence="1" id="KW-0285">Flavoprotein</keyword>
<dbReference type="STRING" id="1121429.SAMN02745133_02502"/>
<evidence type="ECO:0000313" key="6">
    <source>
        <dbReference type="Proteomes" id="UP000184148"/>
    </source>
</evidence>
<dbReference type="AlphaFoldDB" id="A0A1M5B7Z4"/>
<keyword evidence="6" id="KW-1185">Reference proteome</keyword>
<sequence>MNKYTDVLIIGAGLSGLMAAAKAAELGKKVTLVAKGMGAVGLSSGCIDLWGYNLEDPNQVCQDPLAEIARLCAVNPQHPYARVQDVLEESLLFFRRVCQENGNPYLDHRGGNWLLPTALGTLRPTYLAPASMAVGDLQQVRGVLVVGFRELKDFYPDVLAANLKKSGVLQADCPLNTLMVCAGGGELTPNTLAHRLENPAVVDRIVDQIKPHLLPGAVLLLPPVLGERWDSQVAKNLAEKLGHPVYEVANIPPALPGQRLQQMLLHHVKGQGVEVVIGCTVNGARVADKRCTEVLATGAGKPIKISAKTVILATGSFLGGGLESKPGKAWESIFRLPVEIGHEKWSARDFLSMAGHLFNQMGIKVNEHLRPVDKTGEVIIENVMVTGANLAGCNHPIEKCGNGVAVASGYKAGKLAGEVGE</sequence>
<dbReference type="EMBL" id="FQUY01000021">
    <property type="protein sequence ID" value="SHF38643.1"/>
    <property type="molecule type" value="Genomic_DNA"/>
</dbReference>
<dbReference type="InterPro" id="IPR050315">
    <property type="entry name" value="FAD-oxidoreductase_2"/>
</dbReference>
<gene>
    <name evidence="5" type="ORF">SAMN02745133_02502</name>
</gene>
<evidence type="ECO:0000259" key="4">
    <source>
        <dbReference type="Pfam" id="PF00890"/>
    </source>
</evidence>
<dbReference type="InterPro" id="IPR036188">
    <property type="entry name" value="FAD/NAD-bd_sf"/>
</dbReference>
<dbReference type="RefSeq" id="WP_073239723.1">
    <property type="nucleotide sequence ID" value="NZ_FQUY01000021.1"/>
</dbReference>
<name>A0A1M5B7Z4_9FIRM</name>
<dbReference type="SUPFAM" id="SSF51905">
    <property type="entry name" value="FAD/NAD(P)-binding domain"/>
    <property type="match status" value="1"/>
</dbReference>
<dbReference type="PANTHER" id="PTHR43400">
    <property type="entry name" value="FUMARATE REDUCTASE"/>
    <property type="match status" value="1"/>
</dbReference>
<feature type="domain" description="FAD-dependent oxidoreductase 2 FAD-binding" evidence="4">
    <location>
        <begin position="6"/>
        <end position="404"/>
    </location>
</feature>
<organism evidence="5 6">
    <name type="scientific">Desulforamulus putei DSM 12395</name>
    <dbReference type="NCBI Taxonomy" id="1121429"/>
    <lineage>
        <taxon>Bacteria</taxon>
        <taxon>Bacillati</taxon>
        <taxon>Bacillota</taxon>
        <taxon>Clostridia</taxon>
        <taxon>Eubacteriales</taxon>
        <taxon>Peptococcaceae</taxon>
        <taxon>Desulforamulus</taxon>
    </lineage>
</organism>
<dbReference type="OrthoDB" id="140595at2"/>
<evidence type="ECO:0000256" key="1">
    <source>
        <dbReference type="ARBA" id="ARBA00022630"/>
    </source>
</evidence>
<dbReference type="NCBIfam" id="TIGR03378">
    <property type="entry name" value="glycerol3P_GlpB"/>
    <property type="match status" value="1"/>
</dbReference>
<dbReference type="Pfam" id="PF00890">
    <property type="entry name" value="FAD_binding_2"/>
    <property type="match status" value="1"/>
</dbReference>
<evidence type="ECO:0000313" key="5">
    <source>
        <dbReference type="EMBL" id="SHF38643.1"/>
    </source>
</evidence>
<dbReference type="GO" id="GO:0004368">
    <property type="term" value="F:glycerol-3-phosphate dehydrogenase (quinone) activity"/>
    <property type="evidence" value="ECO:0007669"/>
    <property type="project" value="InterPro"/>
</dbReference>
<keyword evidence="3" id="KW-0560">Oxidoreductase</keyword>
<accession>A0A1M5B7Z4</accession>
<reference evidence="6" key="1">
    <citation type="submission" date="2016-11" db="EMBL/GenBank/DDBJ databases">
        <authorList>
            <person name="Varghese N."/>
            <person name="Submissions S."/>
        </authorList>
    </citation>
    <scope>NUCLEOTIDE SEQUENCE [LARGE SCALE GENOMIC DNA]</scope>
    <source>
        <strain evidence="6">DSM 12395</strain>
    </source>
</reference>
<dbReference type="InterPro" id="IPR009158">
    <property type="entry name" value="G3P_DH_GlpB_su"/>
</dbReference>
<protein>
    <submittedName>
        <fullName evidence="5">Glycerol 3-phosphate dehydrogenase (Quinone) subunit B</fullName>
    </submittedName>
</protein>
<dbReference type="InterPro" id="IPR003953">
    <property type="entry name" value="FAD-dep_OxRdtase_2_FAD-bd"/>
</dbReference>
<dbReference type="GO" id="GO:0009331">
    <property type="term" value="C:glycerol-3-phosphate dehydrogenase (FAD) complex"/>
    <property type="evidence" value="ECO:0007669"/>
    <property type="project" value="InterPro"/>
</dbReference>
<dbReference type="Gene3D" id="3.50.50.60">
    <property type="entry name" value="FAD/NAD(P)-binding domain"/>
    <property type="match status" value="2"/>
</dbReference>
<dbReference type="Proteomes" id="UP000184148">
    <property type="component" value="Unassembled WGS sequence"/>
</dbReference>
<evidence type="ECO:0000256" key="3">
    <source>
        <dbReference type="ARBA" id="ARBA00023002"/>
    </source>
</evidence>
<keyword evidence="2" id="KW-0288">FMN</keyword>
<evidence type="ECO:0000256" key="2">
    <source>
        <dbReference type="ARBA" id="ARBA00022643"/>
    </source>
</evidence>
<dbReference type="PIRSF" id="PIRSF000141">
    <property type="entry name" value="Anaerobic_G3P_dh"/>
    <property type="match status" value="1"/>
</dbReference>